<feature type="domain" description="Glycoside-hydrolase family GH114 TIM-barrel" evidence="1">
    <location>
        <begin position="207"/>
        <end position="300"/>
    </location>
</feature>
<reference evidence="2 3" key="1">
    <citation type="submission" date="2014-01" db="EMBL/GenBank/DDBJ databases">
        <title>Comparative genomics of Fusobacterium necrophorum wild isolates.</title>
        <authorList>
            <person name="Kittichotirat W."/>
            <person name="Bumgarner R.E."/>
            <person name="Lawrence P."/>
        </authorList>
    </citation>
    <scope>NUCLEOTIDE SEQUENCE [LARGE SCALE GENOMIC DNA]</scope>
    <source>
        <strain evidence="2 3">BL</strain>
    </source>
</reference>
<name>A0AB73BZ15_9FUSO</name>
<evidence type="ECO:0000313" key="3">
    <source>
        <dbReference type="Proteomes" id="UP000027473"/>
    </source>
</evidence>
<gene>
    <name evidence="2" type="ORF">FUSO3_00630</name>
</gene>
<dbReference type="Proteomes" id="UP000027473">
    <property type="component" value="Unassembled WGS sequence"/>
</dbReference>
<evidence type="ECO:0000259" key="1">
    <source>
        <dbReference type="Pfam" id="PF03537"/>
    </source>
</evidence>
<organism evidence="2 3">
    <name type="scientific">Fusobacterium necrophorum BL</name>
    <dbReference type="NCBI Taxonomy" id="1441732"/>
    <lineage>
        <taxon>Bacteria</taxon>
        <taxon>Fusobacteriati</taxon>
        <taxon>Fusobacteriota</taxon>
        <taxon>Fusobacteriia</taxon>
        <taxon>Fusobacteriales</taxon>
        <taxon>Fusobacteriaceae</taxon>
        <taxon>Fusobacterium</taxon>
    </lineage>
</organism>
<sequence length="313" mass="37534">MKKYFLLFCYIILCSLSFSHEIYRDRMKEFIRELRENTAKEKIFITQNGNELYFKNGKLDFDFFPVTDGTTQESLYYGHELHLSRATPSKFKKELLSFLIPIQKEGKTVFNINYGEGENRRAKIAEENEKFGFIGELLPVFEANKGYTPIKSFHKEDISSLKEAKNFLCLLNPEKFKNLKEYREYLENKDYDVLLIEPSLNGEFFTREDIESLKRKTSGGRRLVIAYFSIGEAENYRYYWKKSWNKKRPDWIVEENENWKGNYIVKYWVPEWKSIIKNYQKKLDEIGVDGYLLDTVDSYYYFEDKEEEKKGKK</sequence>
<dbReference type="AlphaFoldDB" id="A0AB73BZ15"/>
<dbReference type="Pfam" id="PF03537">
    <property type="entry name" value="Glyco_hydro_114"/>
    <property type="match status" value="1"/>
</dbReference>
<protein>
    <submittedName>
        <fullName evidence="2">Cysteinyl-tRNA synthetase</fullName>
    </submittedName>
</protein>
<dbReference type="EMBL" id="JAAC01000005">
    <property type="protein sequence ID" value="KDE65489.1"/>
    <property type="molecule type" value="Genomic_DNA"/>
</dbReference>
<comment type="caution">
    <text evidence="2">The sequence shown here is derived from an EMBL/GenBank/DDBJ whole genome shotgun (WGS) entry which is preliminary data.</text>
</comment>
<accession>A0AB73BZ15</accession>
<dbReference type="PANTHER" id="PTHR35882">
    <property type="entry name" value="PELA"/>
    <property type="match status" value="1"/>
</dbReference>
<dbReference type="PRINTS" id="PR01545">
    <property type="entry name" value="THEMAYE10DUF"/>
</dbReference>
<dbReference type="InterPro" id="IPR004352">
    <property type="entry name" value="GH114_TIM-barrel"/>
</dbReference>
<dbReference type="SUPFAM" id="SSF51445">
    <property type="entry name" value="(Trans)glycosidases"/>
    <property type="match status" value="1"/>
</dbReference>
<evidence type="ECO:0000313" key="2">
    <source>
        <dbReference type="EMBL" id="KDE65489.1"/>
    </source>
</evidence>
<dbReference type="InterPro" id="IPR016062">
    <property type="entry name" value="TM1410-rel"/>
</dbReference>
<dbReference type="PANTHER" id="PTHR35882:SF3">
    <property type="entry name" value="GLYCOSIDE-HYDROLASE FAMILY GH114 TIM-BARREL DOMAIN-CONTAINING PROTEIN"/>
    <property type="match status" value="1"/>
</dbReference>
<dbReference type="InterPro" id="IPR017853">
    <property type="entry name" value="GH"/>
</dbReference>
<dbReference type="Gene3D" id="3.20.20.70">
    <property type="entry name" value="Aldolase class I"/>
    <property type="match status" value="2"/>
</dbReference>
<dbReference type="RefSeq" id="WP_035906107.1">
    <property type="nucleotide sequence ID" value="NZ_JAAC01000005.1"/>
</dbReference>
<dbReference type="InterPro" id="IPR013785">
    <property type="entry name" value="Aldolase_TIM"/>
</dbReference>
<proteinExistence type="predicted"/>